<dbReference type="PANTHER" id="PTHR43248:SF25">
    <property type="entry name" value="AB HYDROLASE-1 DOMAIN-CONTAINING PROTEIN-RELATED"/>
    <property type="match status" value="1"/>
</dbReference>
<name>A0A0D2AA04_9EURO</name>
<evidence type="ECO:0000256" key="1">
    <source>
        <dbReference type="ARBA" id="ARBA00010088"/>
    </source>
</evidence>
<keyword evidence="6" id="KW-1185">Reference proteome</keyword>
<dbReference type="GeneID" id="27362625"/>
<evidence type="ECO:0000259" key="4">
    <source>
        <dbReference type="Pfam" id="PF00561"/>
    </source>
</evidence>
<dbReference type="Gene3D" id="3.40.50.1820">
    <property type="entry name" value="alpha/beta hydrolase"/>
    <property type="match status" value="1"/>
</dbReference>
<feature type="chain" id="PRO_5002238332" description="AB hydrolase-1 domain-containing protein" evidence="3">
    <location>
        <begin position="18"/>
        <end position="564"/>
    </location>
</feature>
<dbReference type="GO" id="GO:0016787">
    <property type="term" value="F:hydrolase activity"/>
    <property type="evidence" value="ECO:0007669"/>
    <property type="project" value="UniProtKB-KW"/>
</dbReference>
<dbReference type="HOGENOM" id="CLU_013364_5_0_1"/>
<keyword evidence="2" id="KW-0378">Hydrolase</keyword>
<dbReference type="InterPro" id="IPR029058">
    <property type="entry name" value="AB_hydrolase_fold"/>
</dbReference>
<keyword evidence="3" id="KW-0732">Signal</keyword>
<proteinExistence type="inferred from homology"/>
<dbReference type="Pfam" id="PF00561">
    <property type="entry name" value="Abhydrolase_1"/>
    <property type="match status" value="1"/>
</dbReference>
<reference evidence="5 6" key="1">
    <citation type="submission" date="2015-01" db="EMBL/GenBank/DDBJ databases">
        <title>The Genome Sequence of Exophiala oligosperma CBS72588.</title>
        <authorList>
            <consortium name="The Broad Institute Genomics Platform"/>
            <person name="Cuomo C."/>
            <person name="de Hoog S."/>
            <person name="Gorbushina A."/>
            <person name="Stielow B."/>
            <person name="Teixiera M."/>
            <person name="Abouelleil A."/>
            <person name="Chapman S.B."/>
            <person name="Priest M."/>
            <person name="Young S.K."/>
            <person name="Wortman J."/>
            <person name="Nusbaum C."/>
            <person name="Birren B."/>
        </authorList>
    </citation>
    <scope>NUCLEOTIDE SEQUENCE [LARGE SCALE GENOMIC DNA]</scope>
    <source>
        <strain evidence="5 6">CBS 72588</strain>
    </source>
</reference>
<dbReference type="VEuPathDB" id="FungiDB:PV06_10551"/>
<organism evidence="5 6">
    <name type="scientific">Exophiala oligosperma</name>
    <dbReference type="NCBI Taxonomy" id="215243"/>
    <lineage>
        <taxon>Eukaryota</taxon>
        <taxon>Fungi</taxon>
        <taxon>Dikarya</taxon>
        <taxon>Ascomycota</taxon>
        <taxon>Pezizomycotina</taxon>
        <taxon>Eurotiomycetes</taxon>
        <taxon>Chaetothyriomycetidae</taxon>
        <taxon>Chaetothyriales</taxon>
        <taxon>Herpotrichiellaceae</taxon>
        <taxon>Exophiala</taxon>
    </lineage>
</organism>
<gene>
    <name evidence="5" type="ORF">PV06_10551</name>
</gene>
<protein>
    <recommendedName>
        <fullName evidence="4">AB hydrolase-1 domain-containing protein</fullName>
    </recommendedName>
</protein>
<comment type="similarity">
    <text evidence="1">Belongs to the peptidase S33 family.</text>
</comment>
<dbReference type="RefSeq" id="XP_016257417.1">
    <property type="nucleotide sequence ID" value="XM_016412109.1"/>
</dbReference>
<sequence>MLSIIIFLPFIAQQVLARPQPSPRNAGLNTNGTDNQIQWSSDCDYLGFETDVGFSCANFTVPLDYSDPQSSETLILTLTKVNATNQPAKGSILFNPGGPGSGGASFNIDGGDQFQTILGGNFDLIGFDPRGTGYTLRFDCYNNSAIERLLLSPEQNLGNSSDIALGADFAASQVVAAQCLETNAEIGGLLGTAFVARDMERIVDALGEDGLLRYWGFSYGTALGATFSLMFPEKVDKVILDGNVNVEEYWSGDNKQSMESLDGVVQGFYDGCASAPQNCELAQLANTSEAIAGLVNSALESLRYSPVVVTLNESSTTITYTDVKNKMFSSMYSPAKWRSQAKLLTRLIQGNYTGYVGLLKKASGGADDRDTPDAILGISCGDAAYRAKSIMDMNEYKDAVVATSQWGGLDFGLINTLSCAPWQMKAKEVYAGPWNAETKSPLLIIGNSYDPVTPLVSAQYNNEVFGGSALLQQNGYGHCTLAQPSLCTAKLVREYFNTGALPAPGTVCEPDVPLFSNQTWKQAFAPLGINGTVSSTTKRSVDDSILLDAMVKLSEKFHQYSRRS</sequence>
<evidence type="ECO:0000256" key="3">
    <source>
        <dbReference type="SAM" id="SignalP"/>
    </source>
</evidence>
<feature type="domain" description="AB hydrolase-1" evidence="4">
    <location>
        <begin position="92"/>
        <end position="480"/>
    </location>
</feature>
<feature type="signal peptide" evidence="3">
    <location>
        <begin position="1"/>
        <end position="17"/>
    </location>
</feature>
<evidence type="ECO:0000256" key="2">
    <source>
        <dbReference type="ARBA" id="ARBA00022801"/>
    </source>
</evidence>
<dbReference type="STRING" id="215243.A0A0D2AA04"/>
<dbReference type="OrthoDB" id="425534at2759"/>
<dbReference type="AlphaFoldDB" id="A0A0D2AA04"/>
<dbReference type="PANTHER" id="PTHR43248">
    <property type="entry name" value="2-SUCCINYL-6-HYDROXY-2,4-CYCLOHEXADIENE-1-CARBOXYLATE SYNTHASE"/>
    <property type="match status" value="1"/>
</dbReference>
<dbReference type="InterPro" id="IPR000073">
    <property type="entry name" value="AB_hydrolase_1"/>
</dbReference>
<dbReference type="EMBL" id="KN847345">
    <property type="protein sequence ID" value="KIW37201.1"/>
    <property type="molecule type" value="Genomic_DNA"/>
</dbReference>
<dbReference type="SUPFAM" id="SSF53474">
    <property type="entry name" value="alpha/beta-Hydrolases"/>
    <property type="match status" value="1"/>
</dbReference>
<accession>A0A0D2AA04</accession>
<evidence type="ECO:0000313" key="5">
    <source>
        <dbReference type="EMBL" id="KIW37201.1"/>
    </source>
</evidence>
<evidence type="ECO:0000313" key="6">
    <source>
        <dbReference type="Proteomes" id="UP000053342"/>
    </source>
</evidence>
<dbReference type="InterPro" id="IPR051601">
    <property type="entry name" value="Serine_prot/Carboxylest_S33"/>
</dbReference>
<dbReference type="Proteomes" id="UP000053342">
    <property type="component" value="Unassembled WGS sequence"/>
</dbReference>